<protein>
    <recommendedName>
        <fullName evidence="2">Transposase-associated domain-containing protein</fullName>
    </recommendedName>
</protein>
<evidence type="ECO:0000259" key="2">
    <source>
        <dbReference type="Pfam" id="PF13963"/>
    </source>
</evidence>
<dbReference type="PANTHER" id="PTHR33411:SF34">
    <property type="entry name" value="PROTEIN, PUTATIVE-RELATED"/>
    <property type="match status" value="1"/>
</dbReference>
<dbReference type="InterPro" id="IPR029480">
    <property type="entry name" value="Transpos_assoc"/>
</dbReference>
<dbReference type="Pfam" id="PF13963">
    <property type="entry name" value="Transpos_assoc"/>
    <property type="match status" value="1"/>
</dbReference>
<gene>
    <name evidence="3" type="ORF">HID58_086701</name>
</gene>
<feature type="compositionally biased region" description="Low complexity" evidence="1">
    <location>
        <begin position="582"/>
        <end position="602"/>
    </location>
</feature>
<dbReference type="InterPro" id="IPR004252">
    <property type="entry name" value="Probable_transposase_24"/>
</dbReference>
<sequence length="629" mass="70498">MDQHIDPINNCVSREFKEGVDVFIAFVSNQNSFLEGKTMLCPCSKCQNRKQRDARTVSRHLYRVGFKSNYYLSSSHGENYYDVGGSSAGVRRTSASDWWACMKVVPRGVRETSEVVLTALQDDTHNQVVAQSEMLLIESYIMIQRRLFLPIDEYISEDELEESCTDSDSESDSNVRYVRPQLRTASMPAVTTPAPAPAQPIGPSSSGSAAPPAAPPTYVRRTEDALLCAPSRINQPHLHPDKPNGALWFGVDPEVHAFIRATWQGDYWGLWQSWIKVPEPKRIGWWHSFIVSDPEPSPFLFLTTILITSLLFHQQYYWEDSLHEEIHFKWKLQTQVSICGRISQKRKKNKQPKYIILANWSTDEAKAKSQSAADYRTSAPVGLKMHVHGAGPRCFVNIGYHMMIDQGLDALPSFTDLARKTHTRKDGTFMDERTEQLVLEVEQAVEEMLEDGSPVGDSQTCSTAATENSKRLLLNQEYIKRGKTRKGTIYGLGSVQFNNKHPSESVPASLNRNIGLETMVCGLETITQEIKSDFQTLKSDVQAIKTDFNQGMAKTQSSLDTILQFLQPQASNHTASTAQPTQSQAPRQGQAPPQGQAPSPARDMSPAQGESQPQHITSNNSELDRWCNT</sequence>
<dbReference type="Pfam" id="PF03004">
    <property type="entry name" value="Transposase_24"/>
    <property type="match status" value="1"/>
</dbReference>
<proteinExistence type="predicted"/>
<name>A0ABQ7XR38_BRANA</name>
<feature type="region of interest" description="Disordered" evidence="1">
    <location>
        <begin position="570"/>
        <end position="629"/>
    </location>
</feature>
<feature type="compositionally biased region" description="Polar residues" evidence="1">
    <location>
        <begin position="570"/>
        <end position="581"/>
    </location>
</feature>
<feature type="compositionally biased region" description="Polar residues" evidence="1">
    <location>
        <begin position="608"/>
        <end position="621"/>
    </location>
</feature>
<dbReference type="Proteomes" id="UP000824890">
    <property type="component" value="Unassembled WGS sequence"/>
</dbReference>
<reference evidence="3 4" key="1">
    <citation type="submission" date="2021-05" db="EMBL/GenBank/DDBJ databases">
        <title>Genome Assembly of Synthetic Allotetraploid Brassica napus Reveals Homoeologous Exchanges between Subgenomes.</title>
        <authorList>
            <person name="Davis J.T."/>
        </authorList>
    </citation>
    <scope>NUCLEOTIDE SEQUENCE [LARGE SCALE GENOMIC DNA]</scope>
    <source>
        <strain evidence="4">cv. Da-Ae</strain>
        <tissue evidence="3">Seedling</tissue>
    </source>
</reference>
<keyword evidence="4" id="KW-1185">Reference proteome</keyword>
<organism evidence="3 4">
    <name type="scientific">Brassica napus</name>
    <name type="common">Rape</name>
    <dbReference type="NCBI Taxonomy" id="3708"/>
    <lineage>
        <taxon>Eukaryota</taxon>
        <taxon>Viridiplantae</taxon>
        <taxon>Streptophyta</taxon>
        <taxon>Embryophyta</taxon>
        <taxon>Tracheophyta</taxon>
        <taxon>Spermatophyta</taxon>
        <taxon>Magnoliopsida</taxon>
        <taxon>eudicotyledons</taxon>
        <taxon>Gunneridae</taxon>
        <taxon>Pentapetalae</taxon>
        <taxon>rosids</taxon>
        <taxon>malvids</taxon>
        <taxon>Brassicales</taxon>
        <taxon>Brassicaceae</taxon>
        <taxon>Brassiceae</taxon>
        <taxon>Brassica</taxon>
    </lineage>
</organism>
<evidence type="ECO:0000313" key="3">
    <source>
        <dbReference type="EMBL" id="KAH0858440.1"/>
    </source>
</evidence>
<feature type="domain" description="Transposase-associated" evidence="2">
    <location>
        <begin position="10"/>
        <end position="78"/>
    </location>
</feature>
<evidence type="ECO:0000313" key="4">
    <source>
        <dbReference type="Proteomes" id="UP000824890"/>
    </source>
</evidence>
<accession>A0ABQ7XR38</accession>
<feature type="non-terminal residue" evidence="3">
    <location>
        <position position="629"/>
    </location>
</feature>
<feature type="compositionally biased region" description="Low complexity" evidence="1">
    <location>
        <begin position="201"/>
        <end position="211"/>
    </location>
</feature>
<evidence type="ECO:0000256" key="1">
    <source>
        <dbReference type="SAM" id="MobiDB-lite"/>
    </source>
</evidence>
<dbReference type="PANTHER" id="PTHR33411">
    <property type="entry name" value="OS08G0392500 PROTEIN"/>
    <property type="match status" value="1"/>
</dbReference>
<dbReference type="EMBL" id="JAGKQM010000019">
    <property type="protein sequence ID" value="KAH0858440.1"/>
    <property type="molecule type" value="Genomic_DNA"/>
</dbReference>
<comment type="caution">
    <text evidence="3">The sequence shown here is derived from an EMBL/GenBank/DDBJ whole genome shotgun (WGS) entry which is preliminary data.</text>
</comment>
<feature type="region of interest" description="Disordered" evidence="1">
    <location>
        <begin position="186"/>
        <end position="216"/>
    </location>
</feature>